<protein>
    <recommendedName>
        <fullName evidence="6">Universal stress protein</fullName>
    </recommendedName>
</protein>
<comment type="similarity">
    <text evidence="2 6">Belongs to the universal stress protein A family.</text>
</comment>
<comment type="subunit">
    <text evidence="3">Homodimer.</text>
</comment>
<evidence type="ECO:0000256" key="1">
    <source>
        <dbReference type="ARBA" id="ARBA00004496"/>
    </source>
</evidence>
<dbReference type="InterPro" id="IPR014729">
    <property type="entry name" value="Rossmann-like_a/b/a_fold"/>
</dbReference>
<gene>
    <name evidence="8" type="ORF">D4100_04095</name>
</gene>
<keyword evidence="9" id="KW-1185">Reference proteome</keyword>
<comment type="caution">
    <text evidence="8">The sequence shown here is derived from an EMBL/GenBank/DDBJ whole genome shotgun (WGS) entry which is preliminary data.</text>
</comment>
<dbReference type="PANTHER" id="PTHR46268:SF23">
    <property type="entry name" value="UNIVERSAL STRESS PROTEIN A-RELATED"/>
    <property type="match status" value="1"/>
</dbReference>
<dbReference type="PIRSF" id="PIRSF006276">
    <property type="entry name" value="UspA"/>
    <property type="match status" value="1"/>
</dbReference>
<name>A0AA92X6S0_9GAMM</name>
<feature type="domain" description="UspA" evidence="7">
    <location>
        <begin position="3"/>
        <end position="138"/>
    </location>
</feature>
<dbReference type="EMBL" id="QYYG01000001">
    <property type="protein sequence ID" value="RJF57961.1"/>
    <property type="molecule type" value="Genomic_DNA"/>
</dbReference>
<dbReference type="AlphaFoldDB" id="A0AA92X6S0"/>
<organism evidence="8 9">
    <name type="scientific">Serratia inhibens</name>
    <dbReference type="NCBI Taxonomy" id="2338073"/>
    <lineage>
        <taxon>Bacteria</taxon>
        <taxon>Pseudomonadati</taxon>
        <taxon>Pseudomonadota</taxon>
        <taxon>Gammaproteobacteria</taxon>
        <taxon>Enterobacterales</taxon>
        <taxon>Yersiniaceae</taxon>
        <taxon>Serratia</taxon>
    </lineage>
</organism>
<evidence type="ECO:0000256" key="2">
    <source>
        <dbReference type="ARBA" id="ARBA00008791"/>
    </source>
</evidence>
<evidence type="ECO:0000313" key="8">
    <source>
        <dbReference type="EMBL" id="RJF57961.1"/>
    </source>
</evidence>
<dbReference type="Proteomes" id="UP000284338">
    <property type="component" value="Unassembled WGS sequence"/>
</dbReference>
<proteinExistence type="inferred from homology"/>
<dbReference type="Gene3D" id="3.40.50.620">
    <property type="entry name" value="HUPs"/>
    <property type="match status" value="1"/>
</dbReference>
<dbReference type="InterPro" id="IPR006016">
    <property type="entry name" value="UspA"/>
</dbReference>
<dbReference type="GO" id="GO:0005737">
    <property type="term" value="C:cytoplasm"/>
    <property type="evidence" value="ECO:0007669"/>
    <property type="project" value="UniProtKB-SubCell"/>
</dbReference>
<evidence type="ECO:0000313" key="9">
    <source>
        <dbReference type="Proteomes" id="UP000284338"/>
    </source>
</evidence>
<comment type="function">
    <text evidence="5">Required for resistance to DNA-damaging agents.</text>
</comment>
<reference evidence="8 9" key="1">
    <citation type="submission" date="2018-09" db="EMBL/GenBank/DDBJ databases">
        <title>Draft genome of a novel serratia sp. strain with antifungal activity.</title>
        <authorList>
            <person name="Dichmann S.I."/>
            <person name="Park B.P."/>
            <person name="Pathiraja D."/>
            <person name="Choi I.-G."/>
            <person name="Stougaard P."/>
            <person name="Hennessy R.C."/>
        </authorList>
    </citation>
    <scope>NUCLEOTIDE SEQUENCE [LARGE SCALE GENOMIC DNA]</scope>
    <source>
        <strain evidence="8 9">S40</strain>
    </source>
</reference>
<evidence type="ECO:0000256" key="4">
    <source>
        <dbReference type="ARBA" id="ARBA00022490"/>
    </source>
</evidence>
<evidence type="ECO:0000256" key="3">
    <source>
        <dbReference type="ARBA" id="ARBA00011738"/>
    </source>
</evidence>
<comment type="subcellular location">
    <subcellularLocation>
        <location evidence="1 6">Cytoplasm</location>
    </subcellularLocation>
</comment>
<dbReference type="SUPFAM" id="SSF52402">
    <property type="entry name" value="Adenine nucleotide alpha hydrolases-like"/>
    <property type="match status" value="1"/>
</dbReference>
<evidence type="ECO:0000256" key="6">
    <source>
        <dbReference type="PIRNR" id="PIRNR006276"/>
    </source>
</evidence>
<dbReference type="RefSeq" id="WP_006320473.1">
    <property type="nucleotide sequence ID" value="NZ_QYYG01000001.1"/>
</dbReference>
<evidence type="ECO:0000259" key="7">
    <source>
        <dbReference type="Pfam" id="PF00582"/>
    </source>
</evidence>
<dbReference type="PANTHER" id="PTHR46268">
    <property type="entry name" value="STRESS RESPONSE PROTEIN NHAX"/>
    <property type="match status" value="1"/>
</dbReference>
<evidence type="ECO:0000256" key="5">
    <source>
        <dbReference type="ARBA" id="ARBA00037131"/>
    </source>
</evidence>
<dbReference type="InterPro" id="IPR006015">
    <property type="entry name" value="Universal_stress_UspA"/>
</dbReference>
<dbReference type="Pfam" id="PF00582">
    <property type="entry name" value="Usp"/>
    <property type="match status" value="1"/>
</dbReference>
<accession>A0AA92X6S0</accession>
<sequence length="142" mass="15925">MAYQHIVVATDLSEDAEFLLGKGARLADALNARLSLIYIDIHHTGYYAELGVGEYNYTDRTFSERAKNMLNAIKGQSSYPVEEVIIGRGELTEELNRAVKAKGIDLVIFGHHQDIWSRLMSSARQAINHLQVDLLVVPIDKK</sequence>
<keyword evidence="4 6" id="KW-0963">Cytoplasm</keyword>